<evidence type="ECO:0000256" key="1">
    <source>
        <dbReference type="SAM" id="MobiDB-lite"/>
    </source>
</evidence>
<dbReference type="PROSITE" id="PS50280">
    <property type="entry name" value="SET"/>
    <property type="match status" value="1"/>
</dbReference>
<reference evidence="3 4" key="1">
    <citation type="submission" date="2011-02" db="EMBL/GenBank/DDBJ databases">
        <title>The Genome Sequence of Sphaeroforma arctica JP610.</title>
        <authorList>
            <consortium name="The Broad Institute Genome Sequencing Platform"/>
            <person name="Russ C."/>
            <person name="Cuomo C."/>
            <person name="Young S.K."/>
            <person name="Zeng Q."/>
            <person name="Gargeya S."/>
            <person name="Alvarado L."/>
            <person name="Berlin A."/>
            <person name="Chapman S.B."/>
            <person name="Chen Z."/>
            <person name="Freedman E."/>
            <person name="Gellesch M."/>
            <person name="Goldberg J."/>
            <person name="Griggs A."/>
            <person name="Gujja S."/>
            <person name="Heilman E."/>
            <person name="Heiman D."/>
            <person name="Howarth C."/>
            <person name="Mehta T."/>
            <person name="Neiman D."/>
            <person name="Pearson M."/>
            <person name="Roberts A."/>
            <person name="Saif S."/>
            <person name="Shea T."/>
            <person name="Shenoy N."/>
            <person name="Sisk P."/>
            <person name="Stolte C."/>
            <person name="Sykes S."/>
            <person name="White J."/>
            <person name="Yandava C."/>
            <person name="Burger G."/>
            <person name="Gray M.W."/>
            <person name="Holland P.W.H."/>
            <person name="King N."/>
            <person name="Lang F.B.F."/>
            <person name="Roger A.J."/>
            <person name="Ruiz-Trillo I."/>
            <person name="Haas B."/>
            <person name="Nusbaum C."/>
            <person name="Birren B."/>
        </authorList>
    </citation>
    <scope>NUCLEOTIDE SEQUENCE [LARGE SCALE GENOMIC DNA]</scope>
    <source>
        <strain evidence="3 4">JP610</strain>
    </source>
</reference>
<feature type="domain" description="SET" evidence="2">
    <location>
        <begin position="405"/>
        <end position="500"/>
    </location>
</feature>
<dbReference type="SMART" id="SM00317">
    <property type="entry name" value="SET"/>
    <property type="match status" value="1"/>
</dbReference>
<keyword evidence="4" id="KW-1185">Reference proteome</keyword>
<dbReference type="EMBL" id="KQ241806">
    <property type="protein sequence ID" value="KNC83841.1"/>
    <property type="molecule type" value="Genomic_DNA"/>
</dbReference>
<dbReference type="GO" id="GO:0006357">
    <property type="term" value="P:regulation of transcription by RNA polymerase II"/>
    <property type="evidence" value="ECO:0007669"/>
    <property type="project" value="TreeGrafter"/>
</dbReference>
<dbReference type="eggNOG" id="KOG1085">
    <property type="taxonomic scope" value="Eukaryota"/>
</dbReference>
<evidence type="ECO:0000313" key="3">
    <source>
        <dbReference type="EMBL" id="KNC83841.1"/>
    </source>
</evidence>
<proteinExistence type="predicted"/>
<feature type="compositionally biased region" description="Basic and acidic residues" evidence="1">
    <location>
        <begin position="257"/>
        <end position="267"/>
    </location>
</feature>
<sequence>MAEKSRTDTMEIGRSRTSVECSVVSVSRQSSRGDDRRARLDATSYTVVREDDCERTSPQRYCTPMQDRESYHPRETNKSPTVHKDTYEHGTIERTESVQRRRATYRSHERDHLAERQADTRHDCSARVRESSTCNASGTPVAKPDRELSHRYSGHTPRDTAKTSRNADANSGSRGQERECTSIDSYCVSADKRRVSADRERVSGERDMPTPRTRAMTRSRQTDFHSSERAFERASVAKYTERDLRKSSGTGSMPTSRHRENKEHSYVHLDAPTPCRRGELSGAAGKSRTSIDKRTPESSTLSHNTLLRYFVDEDANTQDGVGVGTRADKKTPSPAVKDGSKHDRPKKVDNKKPAQRRKKKEAVVDPNQSSLLDYGYRRSRRKTQSEVKQKNWLLLEKRILEQDESHLEIYEDEVMGKGLRCKINLIRGDFVCEYSGDLIDPVEADSVDATVAGRKGRLINHNKKLANVHTKAFLVVDTPRLCFFASRDISAGEELQYDYGDRRKEVIRAMPWLAQ</sequence>
<feature type="region of interest" description="Disordered" evidence="1">
    <location>
        <begin position="51"/>
        <end position="180"/>
    </location>
</feature>
<feature type="compositionally biased region" description="Polar residues" evidence="1">
    <location>
        <begin position="163"/>
        <end position="174"/>
    </location>
</feature>
<dbReference type="AlphaFoldDB" id="A0A0L0G4V2"/>
<evidence type="ECO:0000259" key="2">
    <source>
        <dbReference type="PROSITE" id="PS50280"/>
    </source>
</evidence>
<dbReference type="InterPro" id="IPR051760">
    <property type="entry name" value="KMT5A"/>
</dbReference>
<feature type="compositionally biased region" description="Basic and acidic residues" evidence="1">
    <location>
        <begin position="220"/>
        <end position="232"/>
    </location>
</feature>
<dbReference type="GeneID" id="25904427"/>
<protein>
    <recommendedName>
        <fullName evidence="2">SET domain-containing protein</fullName>
    </recommendedName>
</protein>
<dbReference type="Pfam" id="PF00856">
    <property type="entry name" value="SET"/>
    <property type="match status" value="1"/>
</dbReference>
<dbReference type="PANTHER" id="PTHR46167">
    <property type="entry name" value="N-LYSINE METHYLTRANSFERASE KMT5A"/>
    <property type="match status" value="1"/>
</dbReference>
<dbReference type="STRING" id="667725.A0A0L0G4V2"/>
<dbReference type="GO" id="GO:0005700">
    <property type="term" value="C:polytene chromosome"/>
    <property type="evidence" value="ECO:0007669"/>
    <property type="project" value="TreeGrafter"/>
</dbReference>
<feature type="compositionally biased region" description="Basic and acidic residues" evidence="1">
    <location>
        <begin position="193"/>
        <end position="209"/>
    </location>
</feature>
<accession>A0A0L0G4V2</accession>
<dbReference type="GO" id="GO:0042799">
    <property type="term" value="F:histone H4K20 methyltransferase activity"/>
    <property type="evidence" value="ECO:0007669"/>
    <property type="project" value="TreeGrafter"/>
</dbReference>
<dbReference type="GO" id="GO:0005634">
    <property type="term" value="C:nucleus"/>
    <property type="evidence" value="ECO:0007669"/>
    <property type="project" value="TreeGrafter"/>
</dbReference>
<feature type="compositionally biased region" description="Basic and acidic residues" evidence="1">
    <location>
        <begin position="338"/>
        <end position="352"/>
    </location>
</feature>
<dbReference type="RefSeq" id="XP_014157743.1">
    <property type="nucleotide sequence ID" value="XM_014302268.1"/>
</dbReference>
<gene>
    <name evidence="3" type="ORF">SARC_03923</name>
</gene>
<dbReference type="Proteomes" id="UP000054560">
    <property type="component" value="Unassembled WGS sequence"/>
</dbReference>
<feature type="compositionally biased region" description="Basic and acidic residues" evidence="1">
    <location>
        <begin position="66"/>
        <end position="99"/>
    </location>
</feature>
<feature type="region of interest" description="Disordered" evidence="1">
    <location>
        <begin position="317"/>
        <end position="368"/>
    </location>
</feature>
<feature type="compositionally biased region" description="Basic and acidic residues" evidence="1">
    <location>
        <begin position="106"/>
        <end position="130"/>
    </location>
</feature>
<name>A0A0L0G4V2_9EUKA</name>
<feature type="region of interest" description="Disordered" evidence="1">
    <location>
        <begin position="193"/>
        <end position="300"/>
    </location>
</feature>
<feature type="compositionally biased region" description="Basic and acidic residues" evidence="1">
    <location>
        <begin position="143"/>
        <end position="162"/>
    </location>
</feature>
<dbReference type="InterPro" id="IPR046341">
    <property type="entry name" value="SET_dom_sf"/>
</dbReference>
<dbReference type="InterPro" id="IPR001214">
    <property type="entry name" value="SET_dom"/>
</dbReference>
<organism evidence="3 4">
    <name type="scientific">Sphaeroforma arctica JP610</name>
    <dbReference type="NCBI Taxonomy" id="667725"/>
    <lineage>
        <taxon>Eukaryota</taxon>
        <taxon>Ichthyosporea</taxon>
        <taxon>Ichthyophonida</taxon>
        <taxon>Sphaeroforma</taxon>
    </lineage>
</organism>
<dbReference type="OrthoDB" id="5560686at2759"/>
<dbReference type="Gene3D" id="2.170.270.10">
    <property type="entry name" value="SET domain"/>
    <property type="match status" value="1"/>
</dbReference>
<evidence type="ECO:0000313" key="4">
    <source>
        <dbReference type="Proteomes" id="UP000054560"/>
    </source>
</evidence>
<dbReference type="SUPFAM" id="SSF82199">
    <property type="entry name" value="SET domain"/>
    <property type="match status" value="1"/>
</dbReference>
<dbReference type="PANTHER" id="PTHR46167:SF1">
    <property type="entry name" value="N-LYSINE METHYLTRANSFERASE KMT5A"/>
    <property type="match status" value="1"/>
</dbReference>